<sequence length="737" mass="84872">MKSILFVILLVIGSSYAESSKSNILIGNLVGKNQSFIVDDFARCIEDDNPVIITDFKAKLKKIRLKQDSVIILMTENLKVKAIKSIILKKRYSTIWNNKVKILLVSTTSMGSKAKLRMLEVFSSHGLIDVAILTEINSKIKYSALQIVNGSLTTLTNVKNGNNLFPDKLKNLMGYKYRIVVYNQLPRLMMKDGNVQSSMTYFMDAVAAKQNATIQYIQIENHKDFSEYWEDREMDLTLNTGVTFVNTGSFPKLLTYEETGYCALVPLPSKVSLSEMIYIKPFDIFIWCLLILSIALSACIFKVFRSRGAVDSHWLLVYGIFVMFIGQGMQFSRNNRMVLSILLQIIIFVIFVLSSLYEGEITSFMIQPIQRNRLSRFDQIPFSEYEILTDATFGYLMKDSEEFMAMKSRINTSIHRLEKGYGTEILRQHFIFLFRCDKAEWDIGRSLRAGGTVSDYYYLLPDRIFNHFVRLEASFLNPFIHKLQNIMDLAFEAGLPQNWKIFGLMGKIRHSKHSSTDNPTYLELEDLMQVFYIIIVGLAISTFVLLVEIFFHSFLRNLHFAYLGRRLRSAIVRMGTNKKKPKRSEHGALYYILHQHKKIKRLRKLKVRKIFVQNDLRVTLGTSTCLTEAGLRFHFLNNNRKLNEALSQTFKLSIKMKFVFFLISLFVLITVISCDENDDPQYVCNLEKETGICRANQPKWYYDASAKSCHLFTYGGCRGNANNFNTEADCKAKCNGV</sequence>
<dbReference type="PANTHER" id="PTHR47247:SF1">
    <property type="entry name" value="KUNITZ-TYPE PROTEASE INHIBITOR 2"/>
    <property type="match status" value="1"/>
</dbReference>
<dbReference type="PROSITE" id="PS00280">
    <property type="entry name" value="BPTI_KUNITZ_1"/>
    <property type="match status" value="1"/>
</dbReference>
<keyword evidence="1" id="KW-0646">Protease inhibitor</keyword>
<dbReference type="InterPro" id="IPR020901">
    <property type="entry name" value="Prtase_inh_Kunz-CS"/>
</dbReference>
<keyword evidence="3" id="KW-1015">Disulfide bond</keyword>
<keyword evidence="2" id="KW-0722">Serine protease inhibitor</keyword>
<evidence type="ECO:0000313" key="10">
    <source>
        <dbReference type="Proteomes" id="UP001153620"/>
    </source>
</evidence>
<evidence type="ECO:0000256" key="1">
    <source>
        <dbReference type="ARBA" id="ARBA00022690"/>
    </source>
</evidence>
<dbReference type="FunFam" id="4.10.410.10:FF:000020">
    <property type="entry name" value="Collagen, type VI, alpha 3"/>
    <property type="match status" value="1"/>
</dbReference>
<feature type="transmembrane region" description="Helical" evidence="6">
    <location>
        <begin position="530"/>
        <end position="555"/>
    </location>
</feature>
<dbReference type="Gene3D" id="4.10.410.10">
    <property type="entry name" value="Pancreatic trypsin inhibitor Kunitz domain"/>
    <property type="match status" value="1"/>
</dbReference>
<dbReference type="GO" id="GO:0004867">
    <property type="term" value="F:serine-type endopeptidase inhibitor activity"/>
    <property type="evidence" value="ECO:0007669"/>
    <property type="project" value="UniProtKB-KW"/>
</dbReference>
<dbReference type="CDD" id="cd00109">
    <property type="entry name" value="Kunitz-type"/>
    <property type="match status" value="1"/>
</dbReference>
<evidence type="ECO:0000256" key="2">
    <source>
        <dbReference type="ARBA" id="ARBA00022900"/>
    </source>
</evidence>
<dbReference type="InterPro" id="IPR036880">
    <property type="entry name" value="Kunitz_BPTI_sf"/>
</dbReference>
<gene>
    <name evidence="9" type="ORF">CHIRRI_LOCUS7838</name>
</gene>
<accession>A0A9N9RW80</accession>
<keyword evidence="6" id="KW-0472">Membrane</keyword>
<evidence type="ECO:0000313" key="9">
    <source>
        <dbReference type="EMBL" id="CAG9804961.1"/>
    </source>
</evidence>
<dbReference type="OrthoDB" id="4473401at2759"/>
<comment type="function">
    <text evidence="5">Serine protease inhibitor that inhibits trypsin at a molar ratio of 1:1.</text>
</comment>
<keyword evidence="10" id="KW-1185">Reference proteome</keyword>
<feature type="transmembrane region" description="Helical" evidence="6">
    <location>
        <begin position="284"/>
        <end position="301"/>
    </location>
</feature>
<reference evidence="9" key="2">
    <citation type="submission" date="2022-10" db="EMBL/GenBank/DDBJ databases">
        <authorList>
            <consortium name="ENA_rothamsted_submissions"/>
            <consortium name="culmorum"/>
            <person name="King R."/>
        </authorList>
    </citation>
    <scope>NUCLEOTIDE SEQUENCE</scope>
</reference>
<comment type="similarity">
    <text evidence="4">Belongs to the venom Kunitz-type family. 01 (intermediate) subfamily.</text>
</comment>
<dbReference type="AlphaFoldDB" id="A0A9N9RW80"/>
<name>A0A9N9RW80_9DIPT</name>
<keyword evidence="7" id="KW-0732">Signal</keyword>
<dbReference type="SUPFAM" id="SSF57362">
    <property type="entry name" value="BPTI-like"/>
    <property type="match status" value="1"/>
</dbReference>
<dbReference type="PANTHER" id="PTHR47247">
    <property type="entry name" value="KUNITZ-TYPE PROTEASE INHIBITOR 2"/>
    <property type="match status" value="1"/>
</dbReference>
<feature type="transmembrane region" description="Helical" evidence="6">
    <location>
        <begin position="337"/>
        <end position="357"/>
    </location>
</feature>
<evidence type="ECO:0000256" key="5">
    <source>
        <dbReference type="ARBA" id="ARBA00093388"/>
    </source>
</evidence>
<proteinExistence type="inferred from homology"/>
<dbReference type="Pfam" id="PF00014">
    <property type="entry name" value="Kunitz_BPTI"/>
    <property type="match status" value="1"/>
</dbReference>
<dbReference type="InterPro" id="IPR002223">
    <property type="entry name" value="Kunitz_BPTI"/>
</dbReference>
<reference evidence="9" key="1">
    <citation type="submission" date="2022-01" db="EMBL/GenBank/DDBJ databases">
        <authorList>
            <person name="King R."/>
        </authorList>
    </citation>
    <scope>NUCLEOTIDE SEQUENCE</scope>
</reference>
<evidence type="ECO:0000256" key="3">
    <source>
        <dbReference type="ARBA" id="ARBA00023157"/>
    </source>
</evidence>
<feature type="chain" id="PRO_5040244646" description="BPTI/Kunitz inhibitor domain-containing protein" evidence="7">
    <location>
        <begin position="18"/>
        <end position="737"/>
    </location>
</feature>
<dbReference type="EMBL" id="OU895878">
    <property type="protein sequence ID" value="CAG9804961.1"/>
    <property type="molecule type" value="Genomic_DNA"/>
</dbReference>
<evidence type="ECO:0000256" key="6">
    <source>
        <dbReference type="SAM" id="Phobius"/>
    </source>
</evidence>
<feature type="signal peptide" evidence="7">
    <location>
        <begin position="1"/>
        <end position="17"/>
    </location>
</feature>
<keyword evidence="6" id="KW-0812">Transmembrane</keyword>
<keyword evidence="6" id="KW-1133">Transmembrane helix</keyword>
<evidence type="ECO:0000259" key="8">
    <source>
        <dbReference type="PROSITE" id="PS50279"/>
    </source>
</evidence>
<feature type="transmembrane region" description="Helical" evidence="6">
    <location>
        <begin position="313"/>
        <end position="331"/>
    </location>
</feature>
<evidence type="ECO:0000256" key="4">
    <source>
        <dbReference type="ARBA" id="ARBA00049646"/>
    </source>
</evidence>
<dbReference type="PRINTS" id="PR00759">
    <property type="entry name" value="BASICPTASE"/>
</dbReference>
<evidence type="ECO:0000256" key="7">
    <source>
        <dbReference type="SAM" id="SignalP"/>
    </source>
</evidence>
<protein>
    <recommendedName>
        <fullName evidence="8">BPTI/Kunitz inhibitor domain-containing protein</fullName>
    </recommendedName>
</protein>
<dbReference type="SMART" id="SM00131">
    <property type="entry name" value="KU"/>
    <property type="match status" value="1"/>
</dbReference>
<dbReference type="Proteomes" id="UP001153620">
    <property type="component" value="Chromosome 2"/>
</dbReference>
<organism evidence="9 10">
    <name type="scientific">Chironomus riparius</name>
    <dbReference type="NCBI Taxonomy" id="315576"/>
    <lineage>
        <taxon>Eukaryota</taxon>
        <taxon>Metazoa</taxon>
        <taxon>Ecdysozoa</taxon>
        <taxon>Arthropoda</taxon>
        <taxon>Hexapoda</taxon>
        <taxon>Insecta</taxon>
        <taxon>Pterygota</taxon>
        <taxon>Neoptera</taxon>
        <taxon>Endopterygota</taxon>
        <taxon>Diptera</taxon>
        <taxon>Nematocera</taxon>
        <taxon>Chironomoidea</taxon>
        <taxon>Chironomidae</taxon>
        <taxon>Chironominae</taxon>
        <taxon>Chironomus</taxon>
    </lineage>
</organism>
<dbReference type="PROSITE" id="PS50279">
    <property type="entry name" value="BPTI_KUNITZ_2"/>
    <property type="match status" value="1"/>
</dbReference>
<feature type="domain" description="BPTI/Kunitz inhibitor" evidence="8">
    <location>
        <begin position="684"/>
        <end position="734"/>
    </location>
</feature>